<feature type="domain" description="DUF6589" evidence="1">
    <location>
        <begin position="242"/>
        <end position="353"/>
    </location>
</feature>
<dbReference type="InterPro" id="IPR046496">
    <property type="entry name" value="DUF6589"/>
</dbReference>
<keyword evidence="3" id="KW-1185">Reference proteome</keyword>
<accession>A0A0C9V4W0</accession>
<proteinExistence type="predicted"/>
<gene>
    <name evidence="2" type="ORF">M422DRAFT_61536</name>
</gene>
<name>A0A0C9V4W0_SPHS4</name>
<evidence type="ECO:0000259" key="1">
    <source>
        <dbReference type="Pfam" id="PF20231"/>
    </source>
</evidence>
<reference evidence="2 3" key="1">
    <citation type="submission" date="2014-06" db="EMBL/GenBank/DDBJ databases">
        <title>Evolutionary Origins and Diversification of the Mycorrhizal Mutualists.</title>
        <authorList>
            <consortium name="DOE Joint Genome Institute"/>
            <consortium name="Mycorrhizal Genomics Consortium"/>
            <person name="Kohler A."/>
            <person name="Kuo A."/>
            <person name="Nagy L.G."/>
            <person name="Floudas D."/>
            <person name="Copeland A."/>
            <person name="Barry K.W."/>
            <person name="Cichocki N."/>
            <person name="Veneault-Fourrey C."/>
            <person name="LaButti K."/>
            <person name="Lindquist E.A."/>
            <person name="Lipzen A."/>
            <person name="Lundell T."/>
            <person name="Morin E."/>
            <person name="Murat C."/>
            <person name="Riley R."/>
            <person name="Ohm R."/>
            <person name="Sun H."/>
            <person name="Tunlid A."/>
            <person name="Henrissat B."/>
            <person name="Grigoriev I.V."/>
            <person name="Hibbett D.S."/>
            <person name="Martin F."/>
        </authorList>
    </citation>
    <scope>NUCLEOTIDE SEQUENCE [LARGE SCALE GENOMIC DNA]</scope>
    <source>
        <strain evidence="2 3">SS14</strain>
    </source>
</reference>
<dbReference type="Proteomes" id="UP000054279">
    <property type="component" value="Unassembled WGS sequence"/>
</dbReference>
<feature type="domain" description="DUF6589" evidence="1">
    <location>
        <begin position="74"/>
        <end position="148"/>
    </location>
</feature>
<dbReference type="OrthoDB" id="3207600at2759"/>
<feature type="domain" description="DUF6589" evidence="1">
    <location>
        <begin position="155"/>
        <end position="232"/>
    </location>
</feature>
<organism evidence="2 3">
    <name type="scientific">Sphaerobolus stellatus (strain SS14)</name>
    <dbReference type="NCBI Taxonomy" id="990650"/>
    <lineage>
        <taxon>Eukaryota</taxon>
        <taxon>Fungi</taxon>
        <taxon>Dikarya</taxon>
        <taxon>Basidiomycota</taxon>
        <taxon>Agaricomycotina</taxon>
        <taxon>Agaricomycetes</taxon>
        <taxon>Phallomycetidae</taxon>
        <taxon>Geastrales</taxon>
        <taxon>Sphaerobolaceae</taxon>
        <taxon>Sphaerobolus</taxon>
    </lineage>
</organism>
<dbReference type="AlphaFoldDB" id="A0A0C9V4W0"/>
<dbReference type="Pfam" id="PF20231">
    <property type="entry name" value="DUF6589"/>
    <property type="match status" value="3"/>
</dbReference>
<evidence type="ECO:0000313" key="3">
    <source>
        <dbReference type="Proteomes" id="UP000054279"/>
    </source>
</evidence>
<sequence>MAGGGTSQRVVDTLAHMGLSVSYRLIQHILEGMTRSAKALAHKVVKDPVGDLTIVVFDNINFTQHKTSQRFDNTTNQINATTVVIKLPSKFTKAAYCAALSLQRRPVIRSIGHEKTEFFPLPAINEEESSVQGTIKVVKYIFLKLLKIGEQVSCKMNWVQEASMPFHFQLNAIHMLFHTHFGYPGDNNPATLDIHHRILQHSVIDPQKPKYNRAWELLEHSLIVRILDCTWYVAMAMQAGQRALEANDHVLSQSIFFMCDALMFWEFCDAIHYADVGRMWVVYDFWLFMMCGAGLNNYSNEIMEMKVQYEQEFTPELREVMENTWLVNRWGLEGCSIPTDLYLEHNNGFIKVFL</sequence>
<evidence type="ECO:0000313" key="2">
    <source>
        <dbReference type="EMBL" id="KIJ32520.1"/>
    </source>
</evidence>
<protein>
    <recommendedName>
        <fullName evidence="1">DUF6589 domain-containing protein</fullName>
    </recommendedName>
</protein>
<dbReference type="EMBL" id="KN837226">
    <property type="protein sequence ID" value="KIJ32520.1"/>
    <property type="molecule type" value="Genomic_DNA"/>
</dbReference>
<dbReference type="HOGENOM" id="CLU_007061_0_0_1"/>